<evidence type="ECO:0000313" key="2">
    <source>
        <dbReference type="Proteomes" id="UP001064048"/>
    </source>
</evidence>
<protein>
    <submittedName>
        <fullName evidence="1">Uncharacterized protein</fullName>
    </submittedName>
</protein>
<organism evidence="1 2">
    <name type="scientific">Choristoneura fumiferana</name>
    <name type="common">Spruce budworm moth</name>
    <name type="synonym">Archips fumiferana</name>
    <dbReference type="NCBI Taxonomy" id="7141"/>
    <lineage>
        <taxon>Eukaryota</taxon>
        <taxon>Metazoa</taxon>
        <taxon>Ecdysozoa</taxon>
        <taxon>Arthropoda</taxon>
        <taxon>Hexapoda</taxon>
        <taxon>Insecta</taxon>
        <taxon>Pterygota</taxon>
        <taxon>Neoptera</taxon>
        <taxon>Endopterygota</taxon>
        <taxon>Lepidoptera</taxon>
        <taxon>Glossata</taxon>
        <taxon>Ditrysia</taxon>
        <taxon>Tortricoidea</taxon>
        <taxon>Tortricidae</taxon>
        <taxon>Tortricinae</taxon>
        <taxon>Choristoneura</taxon>
    </lineage>
</organism>
<sequence length="577" mass="63869">MEVTGGAEEAFVREWTPCTHILNLIPPRIQTGIFSSELCLTCVDAVSDYIALGTNVGLVYWYDRKKGNIQRLRCEAAATPITFVKIVNTVDYMVGAGNAAGQVTVFQIPKEHPENIPDTLKPKVEPKVESTRTLWGRPAARPWRTARGPACGCGGLTGAAPYCTRSCSRYTPLAAGAPVAYCARPGMRLWRADRSGAVLHTLMFKVHATSCGRAVAYCARPGMRLCGLTGAAPYCTRSCSRYTPLAAGAPVAYCARPGMRLWRADRSGAVLHTLMFKGPRSLLRLAHAPEPAALASEESINLMTKSLTTIQQAVNTVRDYTHIDQTVPFITSVLETPISMLTKNELIDTGVVANAEECFELPPIKHLPYDISNNVLESIINEFKDVSTEAEEIRKVKSEELQKKLKLYNSIMERKCDEELIHSRRSRRREVGSGGGTPRAVTPARTDVSYTSPNIEPQNDDLLEKQIEEKEKILAKMLNLDSLSIVTKAENKVFNDDAVVPTYKDHVPSEKIMTEVKPKIINKETTAVDLVPKIVKLPNNWNLENIELRLEMQSNGIKDAKNLISPDEHLDSDWEII</sequence>
<proteinExistence type="predicted"/>
<accession>A0ACC0J5R0</accession>
<dbReference type="EMBL" id="CM046114">
    <property type="protein sequence ID" value="KAI8419739.1"/>
    <property type="molecule type" value="Genomic_DNA"/>
</dbReference>
<gene>
    <name evidence="1" type="ORF">MSG28_008420</name>
</gene>
<comment type="caution">
    <text evidence="1">The sequence shown here is derived from an EMBL/GenBank/DDBJ whole genome shotgun (WGS) entry which is preliminary data.</text>
</comment>
<name>A0ACC0J5R0_CHOFU</name>
<dbReference type="Proteomes" id="UP001064048">
    <property type="component" value="Chromosome 14"/>
</dbReference>
<evidence type="ECO:0000313" key="1">
    <source>
        <dbReference type="EMBL" id="KAI8419739.1"/>
    </source>
</evidence>
<reference evidence="1 2" key="1">
    <citation type="journal article" date="2022" name="Genome Biol. Evol.">
        <title>The Spruce Budworm Genome: Reconstructing the Evolutionary History of Antifreeze Proteins.</title>
        <authorList>
            <person name="Beliveau C."/>
            <person name="Gagne P."/>
            <person name="Picq S."/>
            <person name="Vernygora O."/>
            <person name="Keeling C.I."/>
            <person name="Pinkney K."/>
            <person name="Doucet D."/>
            <person name="Wen F."/>
            <person name="Johnston J.S."/>
            <person name="Maaroufi H."/>
            <person name="Boyle B."/>
            <person name="Laroche J."/>
            <person name="Dewar K."/>
            <person name="Juretic N."/>
            <person name="Blackburn G."/>
            <person name="Nisole A."/>
            <person name="Brunet B."/>
            <person name="Brandao M."/>
            <person name="Lumley L."/>
            <person name="Duan J."/>
            <person name="Quan G."/>
            <person name="Lucarotti C.J."/>
            <person name="Roe A.D."/>
            <person name="Sperling F.A.H."/>
            <person name="Levesque R.C."/>
            <person name="Cusson M."/>
        </authorList>
    </citation>
    <scope>NUCLEOTIDE SEQUENCE [LARGE SCALE GENOMIC DNA]</scope>
    <source>
        <strain evidence="1">Glfc:IPQL:Cfum</strain>
    </source>
</reference>
<keyword evidence="2" id="KW-1185">Reference proteome</keyword>